<gene>
    <name evidence="2" type="ordered locus">Halha_0289</name>
</gene>
<dbReference type="InterPro" id="IPR013321">
    <property type="entry name" value="Arc_rbn_hlx_hlx"/>
</dbReference>
<accession>L0K706</accession>
<evidence type="ECO:0000313" key="2">
    <source>
        <dbReference type="EMBL" id="AGB40300.1"/>
    </source>
</evidence>
<dbReference type="HOGENOM" id="CLU_3044006_0_0_9"/>
<name>L0K706_HALHC</name>
<sequence>MGQGRQLANKTQGEQDKADSLKRRLKEGYAQMAELNLRLAQEGLMADREAYQRI</sequence>
<organism evidence="2 3">
    <name type="scientific">Halobacteroides halobius (strain ATCC 35273 / DSM 5150 / MD-1)</name>
    <dbReference type="NCBI Taxonomy" id="748449"/>
    <lineage>
        <taxon>Bacteria</taxon>
        <taxon>Bacillati</taxon>
        <taxon>Bacillota</taxon>
        <taxon>Clostridia</taxon>
        <taxon>Halanaerobiales</taxon>
        <taxon>Halobacteroidaceae</taxon>
        <taxon>Halobacteroides</taxon>
    </lineage>
</organism>
<dbReference type="Proteomes" id="UP000010880">
    <property type="component" value="Chromosome"/>
</dbReference>
<dbReference type="RefSeq" id="WP_015326026.1">
    <property type="nucleotide sequence ID" value="NC_019978.1"/>
</dbReference>
<proteinExistence type="predicted"/>
<feature type="compositionally biased region" description="Polar residues" evidence="1">
    <location>
        <begin position="1"/>
        <end position="12"/>
    </location>
</feature>
<evidence type="ECO:0000313" key="3">
    <source>
        <dbReference type="Proteomes" id="UP000010880"/>
    </source>
</evidence>
<keyword evidence="3" id="KW-1185">Reference proteome</keyword>
<protein>
    <submittedName>
        <fullName evidence="2">Uncharacterized protein</fullName>
    </submittedName>
</protein>
<dbReference type="EMBL" id="CP003359">
    <property type="protein sequence ID" value="AGB40300.1"/>
    <property type="molecule type" value="Genomic_DNA"/>
</dbReference>
<dbReference type="GO" id="GO:0006355">
    <property type="term" value="P:regulation of DNA-templated transcription"/>
    <property type="evidence" value="ECO:0007669"/>
    <property type="project" value="InterPro"/>
</dbReference>
<dbReference type="Gene3D" id="1.10.1220.10">
    <property type="entry name" value="Met repressor-like"/>
    <property type="match status" value="1"/>
</dbReference>
<dbReference type="PATRIC" id="fig|748449.3.peg.267"/>
<reference evidence="3" key="1">
    <citation type="submission" date="2012-02" db="EMBL/GenBank/DDBJ databases">
        <title>The complete genome of Halobacteroides halobius DSM 5150.</title>
        <authorList>
            <person name="Lucas S."/>
            <person name="Copeland A."/>
            <person name="Lapidus A."/>
            <person name="Glavina del Rio T."/>
            <person name="Dalin E."/>
            <person name="Tice H."/>
            <person name="Bruce D."/>
            <person name="Goodwin L."/>
            <person name="Pitluck S."/>
            <person name="Peters L."/>
            <person name="Mikhailova N."/>
            <person name="Gu W."/>
            <person name="Kyrpides N."/>
            <person name="Mavromatis K."/>
            <person name="Ivanova N."/>
            <person name="Brettin T."/>
            <person name="Detter J.C."/>
            <person name="Han C."/>
            <person name="Larimer F."/>
            <person name="Land M."/>
            <person name="Hauser L."/>
            <person name="Markowitz V."/>
            <person name="Cheng J.-F."/>
            <person name="Hugenholtz P."/>
            <person name="Woyke T."/>
            <person name="Wu D."/>
            <person name="Tindall B."/>
            <person name="Pomrenke H."/>
            <person name="Brambilla E."/>
            <person name="Klenk H.-P."/>
            <person name="Eisen J.A."/>
        </authorList>
    </citation>
    <scope>NUCLEOTIDE SEQUENCE [LARGE SCALE GENOMIC DNA]</scope>
    <source>
        <strain evidence="3">ATCC 35273 / DSM 5150 / MD-1</strain>
    </source>
</reference>
<evidence type="ECO:0000256" key="1">
    <source>
        <dbReference type="SAM" id="MobiDB-lite"/>
    </source>
</evidence>
<dbReference type="KEGG" id="hhl:Halha_0289"/>
<dbReference type="AlphaFoldDB" id="L0K706"/>
<feature type="region of interest" description="Disordered" evidence="1">
    <location>
        <begin position="1"/>
        <end position="20"/>
    </location>
</feature>
<dbReference type="STRING" id="748449.Halha_0289"/>